<protein>
    <recommendedName>
        <fullName evidence="4">Cycloeucalenol cycloisomerase</fullName>
    </recommendedName>
</protein>
<gene>
    <name evidence="2" type="ORF">FVW59_11445</name>
</gene>
<organism evidence="2 3">
    <name type="scientific">Parahaliea aestuarii</name>
    <dbReference type="NCBI Taxonomy" id="1852021"/>
    <lineage>
        <taxon>Bacteria</taxon>
        <taxon>Pseudomonadati</taxon>
        <taxon>Pseudomonadota</taxon>
        <taxon>Gammaproteobacteria</taxon>
        <taxon>Cellvibrionales</taxon>
        <taxon>Halieaceae</taxon>
        <taxon>Parahaliea</taxon>
    </lineage>
</organism>
<keyword evidence="1" id="KW-0472">Membrane</keyword>
<dbReference type="InterPro" id="IPR020532">
    <property type="entry name" value="Cycloeucalenol_cycloisomerase"/>
</dbReference>
<dbReference type="EMBL" id="VRYZ01000004">
    <property type="protein sequence ID" value="TXS91758.1"/>
    <property type="molecule type" value="Genomic_DNA"/>
</dbReference>
<name>A0A5C8ZTC6_9GAMM</name>
<sequence>MTSKWFSPNADKAWMEKWLLGFIPVFFAYNALMQGMGWLDTSTFWHITQNALMWLPWCVFLPWWLRRNSDIPWRESYWLKANLFMFWWVFIATYVHTEYFFEVLGLRYNFPGVDAYFDSAIIGPEEAGALAAYQKVPLGMYLNSVAFFLVYHNSAVIFMRRIRHLTATWGVTARRVGWCLIVAFTSVFWAWAETRLYITDNAAGTVWYENLDQMLLYGSLYYSLYFLVAFPIYYRLDEGDERWSWSRVLIEASAVGMLSMLLIDFASHVMEPLA</sequence>
<evidence type="ECO:0000313" key="2">
    <source>
        <dbReference type="EMBL" id="TXS91758.1"/>
    </source>
</evidence>
<feature type="transmembrane region" description="Helical" evidence="1">
    <location>
        <begin position="140"/>
        <end position="159"/>
    </location>
</feature>
<keyword evidence="3" id="KW-1185">Reference proteome</keyword>
<keyword evidence="1" id="KW-1133">Transmembrane helix</keyword>
<evidence type="ECO:0008006" key="4">
    <source>
        <dbReference type="Google" id="ProtNLM"/>
    </source>
</evidence>
<feature type="transmembrane region" description="Helical" evidence="1">
    <location>
        <begin position="44"/>
        <end position="65"/>
    </location>
</feature>
<evidence type="ECO:0000256" key="1">
    <source>
        <dbReference type="SAM" id="Phobius"/>
    </source>
</evidence>
<feature type="transmembrane region" description="Helical" evidence="1">
    <location>
        <begin position="18"/>
        <end position="38"/>
    </location>
</feature>
<accession>A0A5C8ZTC6</accession>
<feature type="transmembrane region" description="Helical" evidence="1">
    <location>
        <begin position="77"/>
        <end position="96"/>
    </location>
</feature>
<feature type="transmembrane region" description="Helical" evidence="1">
    <location>
        <begin position="214"/>
        <end position="236"/>
    </location>
</feature>
<feature type="transmembrane region" description="Helical" evidence="1">
    <location>
        <begin position="171"/>
        <end position="192"/>
    </location>
</feature>
<dbReference type="PANTHER" id="PTHR35136:SF1">
    <property type="entry name" value="CYCLOEUCALENOL CYCLOISOMERASE"/>
    <property type="match status" value="1"/>
</dbReference>
<dbReference type="GO" id="GO:0047793">
    <property type="term" value="F:cycloeucalenol cycloisomerase activity"/>
    <property type="evidence" value="ECO:0007669"/>
    <property type="project" value="InterPro"/>
</dbReference>
<dbReference type="PANTHER" id="PTHR35136">
    <property type="entry name" value="CYCLOEUCALENOL CYCLOISOMERASE"/>
    <property type="match status" value="1"/>
</dbReference>
<keyword evidence="1" id="KW-0812">Transmembrane</keyword>
<proteinExistence type="predicted"/>
<dbReference type="OrthoDB" id="5503027at2"/>
<feature type="transmembrane region" description="Helical" evidence="1">
    <location>
        <begin position="248"/>
        <end position="270"/>
    </location>
</feature>
<dbReference type="Proteomes" id="UP000321933">
    <property type="component" value="Unassembled WGS sequence"/>
</dbReference>
<comment type="caution">
    <text evidence="2">The sequence shown here is derived from an EMBL/GenBank/DDBJ whole genome shotgun (WGS) entry which is preliminary data.</text>
</comment>
<reference evidence="2 3" key="1">
    <citation type="submission" date="2019-08" db="EMBL/GenBank/DDBJ databases">
        <title>Parahaliea maris sp. nov., isolated from the surface seawater.</title>
        <authorList>
            <person name="Liu Y."/>
        </authorList>
    </citation>
    <scope>NUCLEOTIDE SEQUENCE [LARGE SCALE GENOMIC DNA]</scope>
    <source>
        <strain evidence="2 3">S2-26</strain>
    </source>
</reference>
<evidence type="ECO:0000313" key="3">
    <source>
        <dbReference type="Proteomes" id="UP000321933"/>
    </source>
</evidence>
<dbReference type="AlphaFoldDB" id="A0A5C8ZTC6"/>
<dbReference type="RefSeq" id="WP_148064455.1">
    <property type="nucleotide sequence ID" value="NZ_VRYZ01000004.1"/>
</dbReference>